<sequence length="145" mass="15272">MSNSPNVAEFDNEGSPRPRHHGLVLLLAGVLFLEATALAAATVYLVVELMVDRPDSFVSAVALTVCAAIAAVWVGAIAVNTLRGRAWIRGAAVVVQVLIAAVALGSFQGVLPRADIGWLLLFPAIAVMVLLFTKPVLAETSRRDT</sequence>
<protein>
    <recommendedName>
        <fullName evidence="4">Integral membrane protein</fullName>
    </recommendedName>
</protein>
<keyword evidence="1" id="KW-0472">Membrane</keyword>
<evidence type="ECO:0000313" key="2">
    <source>
        <dbReference type="EMBL" id="MET4583458.1"/>
    </source>
</evidence>
<evidence type="ECO:0008006" key="4">
    <source>
        <dbReference type="Google" id="ProtNLM"/>
    </source>
</evidence>
<accession>A0ABV2QRG6</accession>
<keyword evidence="3" id="KW-1185">Reference proteome</keyword>
<dbReference type="Proteomes" id="UP001549257">
    <property type="component" value="Unassembled WGS sequence"/>
</dbReference>
<keyword evidence="1" id="KW-0812">Transmembrane</keyword>
<gene>
    <name evidence="2" type="ORF">ABIE21_002984</name>
</gene>
<comment type="caution">
    <text evidence="2">The sequence shown here is derived from an EMBL/GenBank/DDBJ whole genome shotgun (WGS) entry which is preliminary data.</text>
</comment>
<keyword evidence="1" id="KW-1133">Transmembrane helix</keyword>
<feature type="transmembrane region" description="Helical" evidence="1">
    <location>
        <begin position="91"/>
        <end position="110"/>
    </location>
</feature>
<feature type="transmembrane region" description="Helical" evidence="1">
    <location>
        <begin position="23"/>
        <end position="45"/>
    </location>
</feature>
<evidence type="ECO:0000313" key="3">
    <source>
        <dbReference type="Proteomes" id="UP001549257"/>
    </source>
</evidence>
<dbReference type="EMBL" id="JBEPSJ010000004">
    <property type="protein sequence ID" value="MET4583458.1"/>
    <property type="molecule type" value="Genomic_DNA"/>
</dbReference>
<reference evidence="2 3" key="1">
    <citation type="submission" date="2024-06" db="EMBL/GenBank/DDBJ databases">
        <title>Sorghum-associated microbial communities from plants grown in Nebraska, USA.</title>
        <authorList>
            <person name="Schachtman D."/>
        </authorList>
    </citation>
    <scope>NUCLEOTIDE SEQUENCE [LARGE SCALE GENOMIC DNA]</scope>
    <source>
        <strain evidence="2 3">2857</strain>
    </source>
</reference>
<evidence type="ECO:0000256" key="1">
    <source>
        <dbReference type="SAM" id="Phobius"/>
    </source>
</evidence>
<feature type="transmembrane region" description="Helical" evidence="1">
    <location>
        <begin position="116"/>
        <end position="133"/>
    </location>
</feature>
<proteinExistence type="predicted"/>
<organism evidence="2 3">
    <name type="scientific">Conyzicola nivalis</name>
    <dbReference type="NCBI Taxonomy" id="1477021"/>
    <lineage>
        <taxon>Bacteria</taxon>
        <taxon>Bacillati</taxon>
        <taxon>Actinomycetota</taxon>
        <taxon>Actinomycetes</taxon>
        <taxon>Micrococcales</taxon>
        <taxon>Microbacteriaceae</taxon>
        <taxon>Conyzicola</taxon>
    </lineage>
</organism>
<dbReference type="RefSeq" id="WP_354025631.1">
    <property type="nucleotide sequence ID" value="NZ_JBEPSJ010000004.1"/>
</dbReference>
<feature type="transmembrane region" description="Helical" evidence="1">
    <location>
        <begin position="57"/>
        <end position="79"/>
    </location>
</feature>
<name>A0ABV2QRG6_9MICO</name>